<proteinExistence type="inferred from homology"/>
<dbReference type="InterPro" id="IPR036638">
    <property type="entry name" value="HLH_DNA-bd_sf"/>
</dbReference>
<name>A0A0K9PUV8_ZOSMR</name>
<evidence type="ECO:0000256" key="4">
    <source>
        <dbReference type="ARBA" id="ARBA00023163"/>
    </source>
</evidence>
<evidence type="ECO:0000256" key="6">
    <source>
        <dbReference type="SAM" id="MobiDB-lite"/>
    </source>
</evidence>
<evidence type="ECO:0000256" key="2">
    <source>
        <dbReference type="ARBA" id="ARBA00005510"/>
    </source>
</evidence>
<dbReference type="GO" id="GO:0000981">
    <property type="term" value="F:DNA-binding transcription factor activity, RNA polymerase II-specific"/>
    <property type="evidence" value="ECO:0000318"/>
    <property type="project" value="GO_Central"/>
</dbReference>
<dbReference type="Gene3D" id="4.10.280.10">
    <property type="entry name" value="Helix-loop-helix DNA-binding domain"/>
    <property type="match status" value="1"/>
</dbReference>
<reference evidence="9" key="1">
    <citation type="journal article" date="2016" name="Nature">
        <title>The genome of the seagrass Zostera marina reveals angiosperm adaptation to the sea.</title>
        <authorList>
            <person name="Olsen J.L."/>
            <person name="Rouze P."/>
            <person name="Verhelst B."/>
            <person name="Lin Y.-C."/>
            <person name="Bayer T."/>
            <person name="Collen J."/>
            <person name="Dattolo E."/>
            <person name="De Paoli E."/>
            <person name="Dittami S."/>
            <person name="Maumus F."/>
            <person name="Michel G."/>
            <person name="Kersting A."/>
            <person name="Lauritano C."/>
            <person name="Lohaus R."/>
            <person name="Toepel M."/>
            <person name="Tonon T."/>
            <person name="Vanneste K."/>
            <person name="Amirebrahimi M."/>
            <person name="Brakel J."/>
            <person name="Bostroem C."/>
            <person name="Chovatia M."/>
            <person name="Grimwood J."/>
            <person name="Jenkins J.W."/>
            <person name="Jueterbock A."/>
            <person name="Mraz A."/>
            <person name="Stam W.T."/>
            <person name="Tice H."/>
            <person name="Bornberg-Bauer E."/>
            <person name="Green P.J."/>
            <person name="Pearson G.A."/>
            <person name="Procaccini G."/>
            <person name="Duarte C.M."/>
            <person name="Schmutz J."/>
            <person name="Reusch T.B.H."/>
            <person name="Van de Peer Y."/>
        </authorList>
    </citation>
    <scope>NUCLEOTIDE SEQUENCE [LARGE SCALE GENOMIC DNA]</scope>
    <source>
        <strain evidence="9">cv. Finnish</strain>
    </source>
</reference>
<dbReference type="PROSITE" id="PS50888">
    <property type="entry name" value="BHLH"/>
    <property type="match status" value="1"/>
</dbReference>
<comment type="caution">
    <text evidence="8">The sequence shown here is derived from an EMBL/GenBank/DDBJ whole genome shotgun (WGS) entry which is preliminary data.</text>
</comment>
<gene>
    <name evidence="8" type="ORF">ZOSMA_15G00570</name>
</gene>
<dbReference type="EMBL" id="LFYR01000620">
    <property type="protein sequence ID" value="KMZ72719.1"/>
    <property type="molecule type" value="Genomic_DNA"/>
</dbReference>
<comment type="similarity">
    <text evidence="2">Belongs to the bHLH protein family.</text>
</comment>
<dbReference type="GO" id="GO:0005634">
    <property type="term" value="C:nucleus"/>
    <property type="evidence" value="ECO:0000318"/>
    <property type="project" value="GO_Central"/>
</dbReference>
<dbReference type="AlphaFoldDB" id="A0A0K9PUV8"/>
<comment type="subcellular location">
    <subcellularLocation>
        <location evidence="1">Nucleus</location>
    </subcellularLocation>
</comment>
<evidence type="ECO:0000313" key="9">
    <source>
        <dbReference type="Proteomes" id="UP000036987"/>
    </source>
</evidence>
<feature type="region of interest" description="Disordered" evidence="6">
    <location>
        <begin position="65"/>
        <end position="88"/>
    </location>
</feature>
<dbReference type="SUPFAM" id="SSF47459">
    <property type="entry name" value="HLH, helix-loop-helix DNA-binding domain"/>
    <property type="match status" value="1"/>
</dbReference>
<keyword evidence="9" id="KW-1185">Reference proteome</keyword>
<evidence type="ECO:0000259" key="7">
    <source>
        <dbReference type="PROSITE" id="PS50888"/>
    </source>
</evidence>
<organism evidence="8 9">
    <name type="scientific">Zostera marina</name>
    <name type="common">Eelgrass</name>
    <dbReference type="NCBI Taxonomy" id="29655"/>
    <lineage>
        <taxon>Eukaryota</taxon>
        <taxon>Viridiplantae</taxon>
        <taxon>Streptophyta</taxon>
        <taxon>Embryophyta</taxon>
        <taxon>Tracheophyta</taxon>
        <taxon>Spermatophyta</taxon>
        <taxon>Magnoliopsida</taxon>
        <taxon>Liliopsida</taxon>
        <taxon>Zosteraceae</taxon>
        <taxon>Zostera</taxon>
    </lineage>
</organism>
<feature type="domain" description="BHLH" evidence="7">
    <location>
        <begin position="247"/>
        <end position="296"/>
    </location>
</feature>
<dbReference type="InterPro" id="IPR045843">
    <property type="entry name" value="IND-like"/>
</dbReference>
<dbReference type="GO" id="GO:0000978">
    <property type="term" value="F:RNA polymerase II cis-regulatory region sequence-specific DNA binding"/>
    <property type="evidence" value="ECO:0000318"/>
    <property type="project" value="GO_Central"/>
</dbReference>
<dbReference type="PANTHER" id="PTHR45914">
    <property type="entry name" value="TRANSCRIPTION FACTOR HEC3-RELATED"/>
    <property type="match status" value="1"/>
</dbReference>
<dbReference type="GO" id="GO:0046983">
    <property type="term" value="F:protein dimerization activity"/>
    <property type="evidence" value="ECO:0007669"/>
    <property type="project" value="InterPro"/>
</dbReference>
<evidence type="ECO:0000256" key="5">
    <source>
        <dbReference type="ARBA" id="ARBA00023242"/>
    </source>
</evidence>
<accession>A0A0K9PUV8</accession>
<sequence>MVGTNQYLPFMFSSSTTRDVRNTIINIPTKIQEPSPSIYSNDDSTFEFLREFFSEDSLNQLQINKTAPPLPENKDPAITLSEKPPIPNPICRQMSEPEYYDDGDLNRLHFPFLPVGIASTIDGLYRPAVNGASNNPDEPVYGSYLTEIDDYHARNGETTNVVIDKPAEPFFSVVQPELQQFHVGSSLNTNGPSMTAQSVAARQRPYHARNGETTNAVIDKPAEPFFSVVQPELQQFHVGSSLNTNGPSMTAQSVAARQRRRKISNKTQDLEKLIPGGHRMNTGEMLLSAEKYIKFLQAQVGMLSLMKQQQHDRDHNYHNRNPTECRRTMGEDGRIQRLVMSTDVQEKLYRAKKCIVSKEIVDILGKDPSIFFQSSISRDFSTFIKTLKSPQRLNHP</sequence>
<protein>
    <recommendedName>
        <fullName evidence="7">BHLH domain-containing protein</fullName>
    </recommendedName>
</protein>
<evidence type="ECO:0000313" key="8">
    <source>
        <dbReference type="EMBL" id="KMZ72719.1"/>
    </source>
</evidence>
<dbReference type="Proteomes" id="UP000036987">
    <property type="component" value="Unassembled WGS sequence"/>
</dbReference>
<keyword evidence="5" id="KW-0539">Nucleus</keyword>
<evidence type="ECO:0000256" key="3">
    <source>
        <dbReference type="ARBA" id="ARBA00023015"/>
    </source>
</evidence>
<evidence type="ECO:0000256" key="1">
    <source>
        <dbReference type="ARBA" id="ARBA00004123"/>
    </source>
</evidence>
<keyword evidence="3" id="KW-0805">Transcription regulation</keyword>
<dbReference type="GO" id="GO:0006357">
    <property type="term" value="P:regulation of transcription by RNA polymerase II"/>
    <property type="evidence" value="ECO:0000318"/>
    <property type="project" value="GO_Central"/>
</dbReference>
<dbReference type="OrthoDB" id="1921534at2759"/>
<dbReference type="SMART" id="SM00353">
    <property type="entry name" value="HLH"/>
    <property type="match status" value="1"/>
</dbReference>
<dbReference type="InterPro" id="IPR011598">
    <property type="entry name" value="bHLH_dom"/>
</dbReference>
<keyword evidence="4" id="KW-0804">Transcription</keyword>